<dbReference type="OrthoDB" id="2430343at2759"/>
<dbReference type="PANTHER" id="PTHR38699:SF1">
    <property type="entry name" value="MITOPHAGY RECEPTOR ATG43"/>
    <property type="match status" value="1"/>
</dbReference>
<keyword evidence="3" id="KW-1185">Reference proteome</keyword>
<evidence type="ECO:0000313" key="3">
    <source>
        <dbReference type="Proteomes" id="UP000053424"/>
    </source>
</evidence>
<dbReference type="Proteomes" id="UP000053424">
    <property type="component" value="Unassembled WGS sequence"/>
</dbReference>
<proteinExistence type="predicted"/>
<gene>
    <name evidence="2" type="ORF">M413DRAFT_16437</name>
</gene>
<reference evidence="3" key="2">
    <citation type="submission" date="2015-01" db="EMBL/GenBank/DDBJ databases">
        <title>Evolutionary Origins and Diversification of the Mycorrhizal Mutualists.</title>
        <authorList>
            <consortium name="DOE Joint Genome Institute"/>
            <consortium name="Mycorrhizal Genomics Consortium"/>
            <person name="Kohler A."/>
            <person name="Kuo A."/>
            <person name="Nagy L.G."/>
            <person name="Floudas D."/>
            <person name="Copeland A."/>
            <person name="Barry K.W."/>
            <person name="Cichocki N."/>
            <person name="Veneault-Fourrey C."/>
            <person name="LaButti K."/>
            <person name="Lindquist E.A."/>
            <person name="Lipzen A."/>
            <person name="Lundell T."/>
            <person name="Morin E."/>
            <person name="Murat C."/>
            <person name="Riley R."/>
            <person name="Ohm R."/>
            <person name="Sun H."/>
            <person name="Tunlid A."/>
            <person name="Henrissat B."/>
            <person name="Grigoriev I.V."/>
            <person name="Hibbett D.S."/>
            <person name="Martin F."/>
        </authorList>
    </citation>
    <scope>NUCLEOTIDE SEQUENCE [LARGE SCALE GENOMIC DNA]</scope>
    <source>
        <strain evidence="3">h7</strain>
    </source>
</reference>
<dbReference type="HOGENOM" id="CLU_120123_0_0_1"/>
<sequence>MASDSPPGLYHHHSKNTHGVKDKDQHHPPRLPVIPDLRFEYSYLRSILPYVSVERIGNALDARSEVKVELIEEDGYIALGEEGNEKKPLVEDKSMVVNVRSMVASPKEIIHLQWRKIFWVTLRDQVISPFLQGALWALASYYLSPFSARLGSQMGTYVRGLLPSKEGAGITWIRGWSKNLGLSGERTSKLR</sequence>
<name>A0A0C3CDA9_HEBCY</name>
<evidence type="ECO:0000313" key="2">
    <source>
        <dbReference type="EMBL" id="KIM46765.1"/>
    </source>
</evidence>
<organism evidence="2 3">
    <name type="scientific">Hebeloma cylindrosporum</name>
    <dbReference type="NCBI Taxonomy" id="76867"/>
    <lineage>
        <taxon>Eukaryota</taxon>
        <taxon>Fungi</taxon>
        <taxon>Dikarya</taxon>
        <taxon>Basidiomycota</taxon>
        <taxon>Agaricomycotina</taxon>
        <taxon>Agaricomycetes</taxon>
        <taxon>Agaricomycetidae</taxon>
        <taxon>Agaricales</taxon>
        <taxon>Agaricineae</taxon>
        <taxon>Hymenogastraceae</taxon>
        <taxon>Hebeloma</taxon>
    </lineage>
</organism>
<feature type="region of interest" description="Disordered" evidence="1">
    <location>
        <begin position="1"/>
        <end position="28"/>
    </location>
</feature>
<dbReference type="EMBL" id="KN831770">
    <property type="protein sequence ID" value="KIM46765.1"/>
    <property type="molecule type" value="Genomic_DNA"/>
</dbReference>
<dbReference type="AlphaFoldDB" id="A0A0C3CDA9"/>
<protein>
    <submittedName>
        <fullName evidence="2">Uncharacterized protein</fullName>
    </submittedName>
</protein>
<dbReference type="InterPro" id="IPR013898">
    <property type="entry name" value="Atg43"/>
</dbReference>
<evidence type="ECO:0000256" key="1">
    <source>
        <dbReference type="SAM" id="MobiDB-lite"/>
    </source>
</evidence>
<accession>A0A0C3CDA9</accession>
<dbReference type="Pfam" id="PF08589">
    <property type="entry name" value="ATG43"/>
    <property type="match status" value="1"/>
</dbReference>
<reference evidence="2 3" key="1">
    <citation type="submission" date="2014-04" db="EMBL/GenBank/DDBJ databases">
        <authorList>
            <consortium name="DOE Joint Genome Institute"/>
            <person name="Kuo A."/>
            <person name="Gay G."/>
            <person name="Dore J."/>
            <person name="Kohler A."/>
            <person name="Nagy L.G."/>
            <person name="Floudas D."/>
            <person name="Copeland A."/>
            <person name="Barry K.W."/>
            <person name="Cichocki N."/>
            <person name="Veneault-Fourrey C."/>
            <person name="LaButti K."/>
            <person name="Lindquist E.A."/>
            <person name="Lipzen A."/>
            <person name="Lundell T."/>
            <person name="Morin E."/>
            <person name="Murat C."/>
            <person name="Sun H."/>
            <person name="Tunlid A."/>
            <person name="Henrissat B."/>
            <person name="Grigoriev I.V."/>
            <person name="Hibbett D.S."/>
            <person name="Martin F."/>
            <person name="Nordberg H.P."/>
            <person name="Cantor M.N."/>
            <person name="Hua S.X."/>
        </authorList>
    </citation>
    <scope>NUCLEOTIDE SEQUENCE [LARGE SCALE GENOMIC DNA]</scope>
    <source>
        <strain evidence="3">h7</strain>
    </source>
</reference>
<dbReference type="GO" id="GO:0140580">
    <property type="term" value="F:mitochondrion autophagosome adaptor activity"/>
    <property type="evidence" value="ECO:0007669"/>
    <property type="project" value="InterPro"/>
</dbReference>
<dbReference type="STRING" id="686832.A0A0C3CDA9"/>
<dbReference type="PANTHER" id="PTHR38699">
    <property type="entry name" value="CHROMOSOME 1, WHOLE GENOME SHOTGUN SEQUENCE"/>
    <property type="match status" value="1"/>
</dbReference>
<dbReference type="GO" id="GO:0000423">
    <property type="term" value="P:mitophagy"/>
    <property type="evidence" value="ECO:0007669"/>
    <property type="project" value="InterPro"/>
</dbReference>